<dbReference type="OrthoDB" id="3174999at2"/>
<keyword evidence="2" id="KW-0732">Signal</keyword>
<feature type="chain" id="PRO_5002086726" description="Lipoprotein" evidence="2">
    <location>
        <begin position="23"/>
        <end position="163"/>
    </location>
</feature>
<feature type="compositionally biased region" description="Polar residues" evidence="1">
    <location>
        <begin position="39"/>
        <end position="48"/>
    </location>
</feature>
<protein>
    <recommendedName>
        <fullName evidence="5">Lipoprotein</fullName>
    </recommendedName>
</protein>
<evidence type="ECO:0000313" key="4">
    <source>
        <dbReference type="Proteomes" id="UP000030982"/>
    </source>
</evidence>
<organism evidence="3 4">
    <name type="scientific">Sinomonas humi</name>
    <dbReference type="NCBI Taxonomy" id="1338436"/>
    <lineage>
        <taxon>Bacteria</taxon>
        <taxon>Bacillati</taxon>
        <taxon>Actinomycetota</taxon>
        <taxon>Actinomycetes</taxon>
        <taxon>Micrococcales</taxon>
        <taxon>Micrococcaceae</taxon>
        <taxon>Sinomonas</taxon>
    </lineage>
</organism>
<feature type="signal peptide" evidence="2">
    <location>
        <begin position="1"/>
        <end position="22"/>
    </location>
</feature>
<evidence type="ECO:0000313" key="3">
    <source>
        <dbReference type="EMBL" id="KHL04711.1"/>
    </source>
</evidence>
<proteinExistence type="predicted"/>
<dbReference type="EMBL" id="JTDL01000053">
    <property type="protein sequence ID" value="KHL04711.1"/>
    <property type="molecule type" value="Genomic_DNA"/>
</dbReference>
<evidence type="ECO:0000256" key="2">
    <source>
        <dbReference type="SAM" id="SignalP"/>
    </source>
</evidence>
<feature type="region of interest" description="Disordered" evidence="1">
    <location>
        <begin position="34"/>
        <end position="72"/>
    </location>
</feature>
<dbReference type="Proteomes" id="UP000030982">
    <property type="component" value="Unassembled WGS sequence"/>
</dbReference>
<evidence type="ECO:0008006" key="5">
    <source>
        <dbReference type="Google" id="ProtNLM"/>
    </source>
</evidence>
<gene>
    <name evidence="3" type="ORF">LK10_04240</name>
</gene>
<comment type="caution">
    <text evidence="3">The sequence shown here is derived from an EMBL/GenBank/DDBJ whole genome shotgun (WGS) entry which is preliminary data.</text>
</comment>
<accession>A0A0B2AS69</accession>
<sequence>MPKLVRSSLIAGAVVAVSVALAACSGGGNGADNGGSSNTQALKSAQVPSPSPTPVSLDGKWKQTNSKSTDSWQAATISGNTIEIDWTTDKGDTSSLYWAGSVAPPATPGDTFTWTSNKDTSKTAHALLASSDATKVFTYDHGVISYSASILGTTTTVKLAPEK</sequence>
<feature type="compositionally biased region" description="Polar residues" evidence="1">
    <location>
        <begin position="62"/>
        <end position="72"/>
    </location>
</feature>
<evidence type="ECO:0000256" key="1">
    <source>
        <dbReference type="SAM" id="MobiDB-lite"/>
    </source>
</evidence>
<dbReference type="RefSeq" id="WP_043120423.1">
    <property type="nucleotide sequence ID" value="NZ_JTDL01000053.1"/>
</dbReference>
<keyword evidence="4" id="KW-1185">Reference proteome</keyword>
<dbReference type="AlphaFoldDB" id="A0A0B2AS69"/>
<name>A0A0B2AS69_9MICC</name>
<dbReference type="PROSITE" id="PS51257">
    <property type="entry name" value="PROKAR_LIPOPROTEIN"/>
    <property type="match status" value="1"/>
</dbReference>
<reference evidence="3 4" key="1">
    <citation type="submission" date="2014-09" db="EMBL/GenBank/DDBJ databases">
        <title>Genome sequence of Sinomonas sp. MUSC 117.</title>
        <authorList>
            <person name="Lee L.-H."/>
        </authorList>
    </citation>
    <scope>NUCLEOTIDE SEQUENCE [LARGE SCALE GENOMIC DNA]</scope>
    <source>
        <strain evidence="3 4">MUSC 117</strain>
    </source>
</reference>